<dbReference type="AlphaFoldDB" id="A0A2G9YW75"/>
<dbReference type="FunFam" id="2.70.210.12:FF:000001">
    <property type="entry name" value="GTPase Obg"/>
    <property type="match status" value="1"/>
</dbReference>
<dbReference type="GO" id="GO:0005525">
    <property type="term" value="F:GTP binding"/>
    <property type="evidence" value="ECO:0007669"/>
    <property type="project" value="UniProtKB-UniRule"/>
</dbReference>
<protein>
    <recommendedName>
        <fullName evidence="7">GTPase Obg</fullName>
        <ecNumber evidence="7">3.6.5.-</ecNumber>
    </recommendedName>
    <alternativeName>
        <fullName evidence="7">GTP-binding protein Obg</fullName>
    </alternativeName>
</protein>
<dbReference type="PROSITE" id="PS00905">
    <property type="entry name" value="GTP1_OBG"/>
    <property type="match status" value="1"/>
</dbReference>
<evidence type="ECO:0000259" key="9">
    <source>
        <dbReference type="PROSITE" id="PS51883"/>
    </source>
</evidence>
<keyword evidence="7" id="KW-0479">Metal-binding</keyword>
<keyword evidence="3 7" id="KW-0547">Nucleotide-binding</keyword>
<dbReference type="InterPro" id="IPR027417">
    <property type="entry name" value="P-loop_NTPase"/>
</dbReference>
<feature type="binding site" evidence="7">
    <location>
        <begin position="178"/>
        <end position="185"/>
    </location>
    <ligand>
        <name>GTP</name>
        <dbReference type="ChEBI" id="CHEBI:37565"/>
    </ligand>
</feature>
<evidence type="ECO:0000256" key="5">
    <source>
        <dbReference type="ARBA" id="ARBA00022842"/>
    </source>
</evidence>
<dbReference type="InterPro" id="IPR031167">
    <property type="entry name" value="G_OBG"/>
</dbReference>
<comment type="caution">
    <text evidence="10">The sequence shown here is derived from an EMBL/GenBank/DDBJ whole genome shotgun (WGS) entry which is preliminary data.</text>
</comment>
<dbReference type="InterPro" id="IPR014100">
    <property type="entry name" value="GTP-bd_Obg/CgtA"/>
</dbReference>
<dbReference type="PIRSF" id="PIRSF002401">
    <property type="entry name" value="GTP_bd_Obg/CgtA"/>
    <property type="match status" value="1"/>
</dbReference>
<evidence type="ECO:0000256" key="2">
    <source>
        <dbReference type="ARBA" id="ARBA00022490"/>
    </source>
</evidence>
<comment type="function">
    <text evidence="7">An essential GTPase which binds GTP, GDP and possibly (p)ppGpp with moderate affinity, with high nucleotide exchange rates and a fairly low GTP hydrolysis rate. Plays a role in control of the cell cycle, stress response, ribosome biogenesis and in those bacteria that undergo differentiation, in morphogenesis control.</text>
</comment>
<dbReference type="NCBIfam" id="NF008956">
    <property type="entry name" value="PRK12299.1"/>
    <property type="match status" value="1"/>
</dbReference>
<dbReference type="InterPro" id="IPR006169">
    <property type="entry name" value="GTP1_OBG_dom"/>
</dbReference>
<dbReference type="Gene3D" id="2.70.210.12">
    <property type="entry name" value="GTP1/OBG domain"/>
    <property type="match status" value="1"/>
</dbReference>
<dbReference type="SUPFAM" id="SSF82051">
    <property type="entry name" value="Obg GTP-binding protein N-terminal domain"/>
    <property type="match status" value="1"/>
</dbReference>
<comment type="subcellular location">
    <subcellularLocation>
        <location evidence="7">Cytoplasm</location>
    </subcellularLocation>
</comment>
<accession>A0A2G9YW75</accession>
<dbReference type="GO" id="GO:0000287">
    <property type="term" value="F:magnesium ion binding"/>
    <property type="evidence" value="ECO:0007669"/>
    <property type="project" value="InterPro"/>
</dbReference>
<dbReference type="Gene3D" id="3.40.50.300">
    <property type="entry name" value="P-loop containing nucleotide triphosphate hydrolases"/>
    <property type="match status" value="1"/>
</dbReference>
<dbReference type="EC" id="3.6.5.-" evidence="7"/>
<comment type="cofactor">
    <cofactor evidence="7">
        <name>Mg(2+)</name>
        <dbReference type="ChEBI" id="CHEBI:18420"/>
    </cofactor>
</comment>
<feature type="binding site" evidence="7">
    <location>
        <begin position="315"/>
        <end position="317"/>
    </location>
    <ligand>
        <name>GTP</name>
        <dbReference type="ChEBI" id="CHEBI:37565"/>
    </ligand>
</feature>
<comment type="subunit">
    <text evidence="7">Monomer.</text>
</comment>
<dbReference type="HAMAP" id="MF_01454">
    <property type="entry name" value="GTPase_Obg"/>
    <property type="match status" value="1"/>
</dbReference>
<evidence type="ECO:0000256" key="7">
    <source>
        <dbReference type="HAMAP-Rule" id="MF_01454"/>
    </source>
</evidence>
<comment type="similarity">
    <text evidence="1 7">Belongs to the TRAFAC class OBG-HflX-like GTPase superfamily. OBG GTPase family.</text>
</comment>
<dbReference type="PANTHER" id="PTHR11702:SF31">
    <property type="entry name" value="MITOCHONDRIAL RIBOSOME-ASSOCIATED GTPASE 2"/>
    <property type="match status" value="1"/>
</dbReference>
<dbReference type="Pfam" id="PF01926">
    <property type="entry name" value="MMR_HSR1"/>
    <property type="match status" value="1"/>
</dbReference>
<feature type="binding site" evidence="7">
    <location>
        <begin position="220"/>
        <end position="223"/>
    </location>
    <ligand>
        <name>GTP</name>
        <dbReference type="ChEBI" id="CHEBI:37565"/>
    </ligand>
</feature>
<dbReference type="PANTHER" id="PTHR11702">
    <property type="entry name" value="DEVELOPMENTALLY REGULATED GTP-BINDING PROTEIN-RELATED"/>
    <property type="match status" value="1"/>
</dbReference>
<evidence type="ECO:0000313" key="10">
    <source>
        <dbReference type="EMBL" id="PIP23439.1"/>
    </source>
</evidence>
<organism evidence="10 11">
    <name type="scientific">Candidatus Nealsonbacteria bacterium CG23_combo_of_CG06-09_8_20_14_all_38_19</name>
    <dbReference type="NCBI Taxonomy" id="1974721"/>
    <lineage>
        <taxon>Bacteria</taxon>
        <taxon>Candidatus Nealsoniibacteriota</taxon>
    </lineage>
</organism>
<gene>
    <name evidence="7" type="primary">obg</name>
    <name evidence="10" type="ORF">COX36_03340</name>
</gene>
<evidence type="ECO:0000256" key="3">
    <source>
        <dbReference type="ARBA" id="ARBA00022741"/>
    </source>
</evidence>
<feature type="domain" description="Obg" evidence="9">
    <location>
        <begin position="16"/>
        <end position="171"/>
    </location>
</feature>
<dbReference type="PRINTS" id="PR00326">
    <property type="entry name" value="GTP1OBG"/>
</dbReference>
<reference evidence="10 11" key="1">
    <citation type="submission" date="2017-09" db="EMBL/GenBank/DDBJ databases">
        <title>Depth-based differentiation of microbial function through sediment-hosted aquifers and enrichment of novel symbionts in the deep terrestrial subsurface.</title>
        <authorList>
            <person name="Probst A.J."/>
            <person name="Ladd B."/>
            <person name="Jarett J.K."/>
            <person name="Geller-Mcgrath D.E."/>
            <person name="Sieber C.M."/>
            <person name="Emerson J.B."/>
            <person name="Anantharaman K."/>
            <person name="Thomas B.C."/>
            <person name="Malmstrom R."/>
            <person name="Stieglmeier M."/>
            <person name="Klingl A."/>
            <person name="Woyke T."/>
            <person name="Ryan C.M."/>
            <person name="Banfield J.F."/>
        </authorList>
    </citation>
    <scope>NUCLEOTIDE SEQUENCE [LARGE SCALE GENOMIC DNA]</scope>
    <source>
        <strain evidence="10">CG23_combo_of_CG06-09_8_20_14_all_38_19</strain>
    </source>
</reference>
<feature type="domain" description="OBG-type G" evidence="8">
    <location>
        <begin position="172"/>
        <end position="334"/>
    </location>
</feature>
<keyword evidence="6 7" id="KW-0342">GTP-binding</keyword>
<dbReference type="Pfam" id="PF01018">
    <property type="entry name" value="GTP1_OBG"/>
    <property type="match status" value="1"/>
</dbReference>
<evidence type="ECO:0000259" key="8">
    <source>
        <dbReference type="PROSITE" id="PS51710"/>
    </source>
</evidence>
<keyword evidence="2 7" id="KW-0963">Cytoplasm</keyword>
<feature type="binding site" evidence="7">
    <location>
        <position position="185"/>
    </location>
    <ligand>
        <name>Mg(2+)</name>
        <dbReference type="ChEBI" id="CHEBI:18420"/>
    </ligand>
</feature>
<evidence type="ECO:0000256" key="1">
    <source>
        <dbReference type="ARBA" id="ARBA00007699"/>
    </source>
</evidence>
<dbReference type="PROSITE" id="PS51883">
    <property type="entry name" value="OBG"/>
    <property type="match status" value="1"/>
</dbReference>
<dbReference type="CDD" id="cd01898">
    <property type="entry name" value="Obg"/>
    <property type="match status" value="1"/>
</dbReference>
<dbReference type="InterPro" id="IPR006074">
    <property type="entry name" value="GTP1-OBG_CS"/>
</dbReference>
<sequence>MNINSFGNYSQNSLNKMIIDDVTIKVKAGNGGKGTVAFNKNLMSLGPVGGNGGEGGSVYVEGTSDLSVLNKFRFKKEVKAENGQDGRSQFRDGNDADDLVLSVPVGTVAHNLKTGQDVEITKIGQRILIACGGRGGKGNFHFRSSTNTTPKEFEYGGPGESFEVRFELKLIADVGFIGLPNVGKSSLLNELTSAKSKVANYPFTTLEPNLGTYYDLILADIPGLIEGASKGKGLGIKFLRHIERTNILFHFVAADSSDPSADYKTVRSELGAYNKLLLEKPEYLFISKKDAVPSNVVAETVEKLKELNKNIMPISIFDLDSIELVKKILNDLILEKTEQKS</sequence>
<feature type="binding site" evidence="7">
    <location>
        <begin position="203"/>
        <end position="207"/>
    </location>
    <ligand>
        <name>GTP</name>
        <dbReference type="ChEBI" id="CHEBI:37565"/>
    </ligand>
</feature>
<keyword evidence="5 7" id="KW-0460">Magnesium</keyword>
<dbReference type="EMBL" id="PCRP01000055">
    <property type="protein sequence ID" value="PIP23439.1"/>
    <property type="molecule type" value="Genomic_DNA"/>
</dbReference>
<feature type="binding site" evidence="7">
    <location>
        <begin position="287"/>
        <end position="290"/>
    </location>
    <ligand>
        <name>GTP</name>
        <dbReference type="ChEBI" id="CHEBI:37565"/>
    </ligand>
</feature>
<dbReference type="GO" id="GO:0042254">
    <property type="term" value="P:ribosome biogenesis"/>
    <property type="evidence" value="ECO:0007669"/>
    <property type="project" value="UniProtKB-UniRule"/>
</dbReference>
<dbReference type="PROSITE" id="PS51710">
    <property type="entry name" value="G_OBG"/>
    <property type="match status" value="1"/>
</dbReference>
<keyword evidence="4 7" id="KW-0378">Hydrolase</keyword>
<evidence type="ECO:0000256" key="6">
    <source>
        <dbReference type="ARBA" id="ARBA00023134"/>
    </source>
</evidence>
<dbReference type="InterPro" id="IPR006073">
    <property type="entry name" value="GTP-bd"/>
</dbReference>
<evidence type="ECO:0000313" key="11">
    <source>
        <dbReference type="Proteomes" id="UP000230273"/>
    </source>
</evidence>
<dbReference type="InterPro" id="IPR045086">
    <property type="entry name" value="OBG_GTPase"/>
</dbReference>
<dbReference type="Proteomes" id="UP000230273">
    <property type="component" value="Unassembled WGS sequence"/>
</dbReference>
<evidence type="ECO:0000256" key="4">
    <source>
        <dbReference type="ARBA" id="ARBA00022801"/>
    </source>
</evidence>
<dbReference type="GO" id="GO:0005737">
    <property type="term" value="C:cytoplasm"/>
    <property type="evidence" value="ECO:0007669"/>
    <property type="project" value="UniProtKB-SubCell"/>
</dbReference>
<feature type="binding site" evidence="7">
    <location>
        <position position="205"/>
    </location>
    <ligand>
        <name>Mg(2+)</name>
        <dbReference type="ChEBI" id="CHEBI:18420"/>
    </ligand>
</feature>
<dbReference type="GO" id="GO:0003924">
    <property type="term" value="F:GTPase activity"/>
    <property type="evidence" value="ECO:0007669"/>
    <property type="project" value="UniProtKB-UniRule"/>
</dbReference>
<name>A0A2G9YW75_9BACT</name>
<dbReference type="NCBIfam" id="TIGR02729">
    <property type="entry name" value="Obg_CgtA"/>
    <property type="match status" value="1"/>
</dbReference>
<proteinExistence type="inferred from homology"/>
<dbReference type="InterPro" id="IPR036726">
    <property type="entry name" value="GTP1_OBG_dom_sf"/>
</dbReference>
<dbReference type="SUPFAM" id="SSF52540">
    <property type="entry name" value="P-loop containing nucleoside triphosphate hydrolases"/>
    <property type="match status" value="1"/>
</dbReference>